<evidence type="ECO:0000313" key="4">
    <source>
        <dbReference type="Proteomes" id="UP000316181"/>
    </source>
</evidence>
<comment type="caution">
    <text evidence="3">The sequence shown here is derived from an EMBL/GenBank/DDBJ whole genome shotgun (WGS) entry which is preliminary data.</text>
</comment>
<dbReference type="Proteomes" id="UP000316181">
    <property type="component" value="Unassembled WGS sequence"/>
</dbReference>
<dbReference type="AlphaFoldDB" id="A0A542SQV9"/>
<sequence length="129" mass="13455">MSDESDCDDTIVRPQLPAREPEATASHEEDTVVQGASAAGGLPTPGASPPQIPEPARDSYALRSPPTELAPATRDFAIASTRTRVGVPAPPRARGRVVGPRFGGIMLYASVIVIGIAAGAYLLNGWWHG</sequence>
<keyword evidence="2" id="KW-0812">Transmembrane</keyword>
<feature type="region of interest" description="Disordered" evidence="1">
    <location>
        <begin position="1"/>
        <end position="76"/>
    </location>
</feature>
<reference evidence="3 4" key="1">
    <citation type="submission" date="2019-06" db="EMBL/GenBank/DDBJ databases">
        <title>Sequencing the genomes of 1000 actinobacteria strains.</title>
        <authorList>
            <person name="Klenk H.-P."/>
        </authorList>
    </citation>
    <scope>NUCLEOTIDE SEQUENCE [LARGE SCALE GENOMIC DNA]</scope>
    <source>
        <strain evidence="3 4">DSM 10596</strain>
    </source>
</reference>
<name>A0A542SQV9_9MICO</name>
<evidence type="ECO:0000313" key="3">
    <source>
        <dbReference type="EMBL" id="TQK77003.1"/>
    </source>
</evidence>
<keyword evidence="4" id="KW-1185">Reference proteome</keyword>
<proteinExistence type="predicted"/>
<dbReference type="EMBL" id="VFNV01000001">
    <property type="protein sequence ID" value="TQK77003.1"/>
    <property type="molecule type" value="Genomic_DNA"/>
</dbReference>
<keyword evidence="2" id="KW-1133">Transmembrane helix</keyword>
<dbReference type="RefSeq" id="WP_142112667.1">
    <property type="nucleotide sequence ID" value="NZ_BAAATB010000004.1"/>
</dbReference>
<keyword evidence="2" id="KW-0472">Membrane</keyword>
<evidence type="ECO:0000256" key="2">
    <source>
        <dbReference type="SAM" id="Phobius"/>
    </source>
</evidence>
<gene>
    <name evidence="3" type="ORF">FB389_1711</name>
</gene>
<organism evidence="3 4">
    <name type="scientific">Rarobacter incanus</name>
    <dbReference type="NCBI Taxonomy" id="153494"/>
    <lineage>
        <taxon>Bacteria</taxon>
        <taxon>Bacillati</taxon>
        <taxon>Actinomycetota</taxon>
        <taxon>Actinomycetes</taxon>
        <taxon>Micrococcales</taxon>
        <taxon>Rarobacteraceae</taxon>
        <taxon>Rarobacter</taxon>
    </lineage>
</organism>
<feature type="transmembrane region" description="Helical" evidence="2">
    <location>
        <begin position="102"/>
        <end position="123"/>
    </location>
</feature>
<evidence type="ECO:0000256" key="1">
    <source>
        <dbReference type="SAM" id="MobiDB-lite"/>
    </source>
</evidence>
<protein>
    <submittedName>
        <fullName evidence="3">Uncharacterized protein</fullName>
    </submittedName>
</protein>
<accession>A0A542SQV9</accession>
<feature type="compositionally biased region" description="Basic and acidic residues" evidence="1">
    <location>
        <begin position="19"/>
        <end position="30"/>
    </location>
</feature>